<dbReference type="Pfam" id="PF22667">
    <property type="entry name" value="Lon_lid"/>
    <property type="match status" value="1"/>
</dbReference>
<dbReference type="InterPro" id="IPR027543">
    <property type="entry name" value="Lon_bac"/>
</dbReference>
<dbReference type="Pfam" id="PF00004">
    <property type="entry name" value="AAA"/>
    <property type="match status" value="1"/>
</dbReference>
<comment type="subcellular location">
    <subcellularLocation>
        <location evidence="1 9 10">Cytoplasm</location>
    </subcellularLocation>
</comment>
<feature type="active site" evidence="9 11">
    <location>
        <position position="758"/>
    </location>
</feature>
<keyword evidence="7 9" id="KW-0067">ATP-binding</keyword>
<comment type="catalytic activity">
    <reaction evidence="9 10 11">
        <text>Hydrolysis of proteins in presence of ATP.</text>
        <dbReference type="EC" id="3.4.21.53"/>
    </reaction>
</comment>
<keyword evidence="5 9" id="KW-0378">Hydrolase</keyword>
<dbReference type="CDD" id="cd19500">
    <property type="entry name" value="RecA-like_Lon"/>
    <property type="match status" value="1"/>
</dbReference>
<evidence type="ECO:0000256" key="5">
    <source>
        <dbReference type="ARBA" id="ARBA00022801"/>
    </source>
</evidence>
<dbReference type="InterPro" id="IPR020568">
    <property type="entry name" value="Ribosomal_Su5_D2-typ_SF"/>
</dbReference>
<feature type="domain" description="Lon proteolytic" evidence="14">
    <location>
        <begin position="627"/>
        <end position="807"/>
    </location>
</feature>
<evidence type="ECO:0000256" key="8">
    <source>
        <dbReference type="ARBA" id="ARBA00023016"/>
    </source>
</evidence>
<evidence type="ECO:0000313" key="16">
    <source>
        <dbReference type="EMBL" id="MBD1600169.1"/>
    </source>
</evidence>
<dbReference type="InterPro" id="IPR004815">
    <property type="entry name" value="Lon_bac/euk-typ"/>
</dbReference>
<dbReference type="SUPFAM" id="SSF88697">
    <property type="entry name" value="PUA domain-like"/>
    <property type="match status" value="1"/>
</dbReference>
<dbReference type="Pfam" id="PF05362">
    <property type="entry name" value="Lon_C"/>
    <property type="match status" value="1"/>
</dbReference>
<dbReference type="Gene3D" id="3.40.50.300">
    <property type="entry name" value="P-loop containing nucleotide triphosphate hydrolases"/>
    <property type="match status" value="1"/>
</dbReference>
<reference evidence="16 17" key="1">
    <citation type="journal article" date="2020" name="Insects">
        <title>Bacteria Belonging to Pseudomonas typographi sp. nov. from the Bark Beetle Ips typographus Have Genomic Potential to Aid in the Host Ecology.</title>
        <authorList>
            <person name="Peral-Aranega E."/>
            <person name="Saati-Santamaria Z."/>
            <person name="Kolarik M."/>
            <person name="Rivas R."/>
            <person name="Garcia-Fraile P."/>
        </authorList>
    </citation>
    <scope>NUCLEOTIDE SEQUENCE [LARGE SCALE GENOMIC DNA]</scope>
    <source>
        <strain evidence="16 17">CA3A</strain>
    </source>
</reference>
<evidence type="ECO:0000256" key="1">
    <source>
        <dbReference type="ARBA" id="ARBA00004496"/>
    </source>
</evidence>
<evidence type="ECO:0000256" key="12">
    <source>
        <dbReference type="RuleBase" id="RU000591"/>
    </source>
</evidence>
<comment type="induction">
    <text evidence="9">By heat shock.</text>
</comment>
<comment type="function">
    <text evidence="9">ATP-dependent serine protease that mediates the selective degradation of mutant and abnormal proteins as well as certain short-lived regulatory proteins. Required for cellular homeostasis and for survival from DNA damage and developmental changes induced by stress. Degrades polypeptides processively to yield small peptide fragments that are 5 to 10 amino acids long. Binds to DNA in a double-stranded, site-specific manner.</text>
</comment>
<dbReference type="InterPro" id="IPR015947">
    <property type="entry name" value="PUA-like_sf"/>
</dbReference>
<dbReference type="InterPro" id="IPR054594">
    <property type="entry name" value="Lon_lid"/>
</dbReference>
<evidence type="ECO:0000256" key="3">
    <source>
        <dbReference type="ARBA" id="ARBA00022670"/>
    </source>
</evidence>
<evidence type="ECO:0000259" key="15">
    <source>
        <dbReference type="PROSITE" id="PS51787"/>
    </source>
</evidence>
<name>A0ABR7Z3V2_9PSED</name>
<dbReference type="InterPro" id="IPR046336">
    <property type="entry name" value="Lon_prtase_N_sf"/>
</dbReference>
<dbReference type="SMART" id="SM00382">
    <property type="entry name" value="AAA"/>
    <property type="match status" value="1"/>
</dbReference>
<feature type="binding site" evidence="9">
    <location>
        <begin position="393"/>
        <end position="400"/>
    </location>
    <ligand>
        <name>ATP</name>
        <dbReference type="ChEBI" id="CHEBI:30616"/>
    </ligand>
</feature>
<dbReference type="InterPro" id="IPR003959">
    <property type="entry name" value="ATPase_AAA_core"/>
</dbReference>
<evidence type="ECO:0000256" key="10">
    <source>
        <dbReference type="PIRNR" id="PIRNR001174"/>
    </source>
</evidence>
<gene>
    <name evidence="9 16" type="primary">lon</name>
    <name evidence="16" type="ORF">HAQ05_15845</name>
</gene>
<dbReference type="Gene3D" id="1.20.58.1480">
    <property type="match status" value="1"/>
</dbReference>
<dbReference type="EMBL" id="JAAOCA010000019">
    <property type="protein sequence ID" value="MBD1600169.1"/>
    <property type="molecule type" value="Genomic_DNA"/>
</dbReference>
<evidence type="ECO:0000256" key="6">
    <source>
        <dbReference type="ARBA" id="ARBA00022825"/>
    </source>
</evidence>
<evidence type="ECO:0000256" key="7">
    <source>
        <dbReference type="ARBA" id="ARBA00022840"/>
    </source>
</evidence>
<dbReference type="PROSITE" id="PS51787">
    <property type="entry name" value="LON_N"/>
    <property type="match status" value="1"/>
</dbReference>
<dbReference type="InterPro" id="IPR027417">
    <property type="entry name" value="P-loop_NTPase"/>
</dbReference>
<dbReference type="Gene3D" id="3.30.230.10">
    <property type="match status" value="1"/>
</dbReference>
<evidence type="ECO:0000256" key="13">
    <source>
        <dbReference type="SAM" id="MobiDB-lite"/>
    </source>
</evidence>
<dbReference type="PIRSF" id="PIRSF001174">
    <property type="entry name" value="Lon_proteas"/>
    <property type="match status" value="1"/>
</dbReference>
<keyword evidence="3 9" id="KW-0645">Protease</keyword>
<dbReference type="InterPro" id="IPR014721">
    <property type="entry name" value="Ribsml_uS5_D2-typ_fold_subgr"/>
</dbReference>
<dbReference type="InterPro" id="IPR008268">
    <property type="entry name" value="Peptidase_S16_AS"/>
</dbReference>
<dbReference type="RefSeq" id="WP_190422274.1">
    <property type="nucleotide sequence ID" value="NZ_JAAOCA010000019.1"/>
</dbReference>
<dbReference type="InterPro" id="IPR003593">
    <property type="entry name" value="AAA+_ATPase"/>
</dbReference>
<dbReference type="Gene3D" id="2.30.130.40">
    <property type="entry name" value="LON domain-like"/>
    <property type="match status" value="1"/>
</dbReference>
<evidence type="ECO:0000256" key="9">
    <source>
        <dbReference type="HAMAP-Rule" id="MF_01973"/>
    </source>
</evidence>
<dbReference type="GO" id="GO:0004252">
    <property type="term" value="F:serine-type endopeptidase activity"/>
    <property type="evidence" value="ECO:0007669"/>
    <property type="project" value="UniProtKB-EC"/>
</dbReference>
<dbReference type="EC" id="3.4.21.53" evidence="9 10"/>
<dbReference type="PROSITE" id="PS51786">
    <property type="entry name" value="LON_PROTEOLYTIC"/>
    <property type="match status" value="1"/>
</dbReference>
<dbReference type="PANTHER" id="PTHR43718">
    <property type="entry name" value="LON PROTEASE"/>
    <property type="match status" value="1"/>
</dbReference>
<dbReference type="InterPro" id="IPR027065">
    <property type="entry name" value="Lon_Prtase"/>
</dbReference>
<dbReference type="InterPro" id="IPR008269">
    <property type="entry name" value="Lon_proteolytic"/>
</dbReference>
<keyword evidence="6 9" id="KW-0720">Serine protease</keyword>
<accession>A0ABR7Z3V2</accession>
<dbReference type="InterPro" id="IPR003111">
    <property type="entry name" value="Lon_prtase_N"/>
</dbReference>
<dbReference type="HAMAP" id="MF_01973">
    <property type="entry name" value="lon_bact"/>
    <property type="match status" value="1"/>
</dbReference>
<dbReference type="Pfam" id="PF02190">
    <property type="entry name" value="LON_substr_bdg"/>
    <property type="match status" value="1"/>
</dbReference>
<comment type="caution">
    <text evidence="16">The sequence shown here is derived from an EMBL/GenBank/DDBJ whole genome shotgun (WGS) entry which is preliminary data.</text>
</comment>
<dbReference type="Gene3D" id="1.20.5.5270">
    <property type="match status" value="1"/>
</dbReference>
<evidence type="ECO:0000256" key="4">
    <source>
        <dbReference type="ARBA" id="ARBA00022741"/>
    </source>
</evidence>
<feature type="region of interest" description="Disordered" evidence="13">
    <location>
        <begin position="1"/>
        <end position="32"/>
    </location>
</feature>
<dbReference type="PROSITE" id="PS01046">
    <property type="entry name" value="LON_SER"/>
    <property type="match status" value="1"/>
</dbReference>
<dbReference type="SMART" id="SM00464">
    <property type="entry name" value="LON"/>
    <property type="match status" value="1"/>
</dbReference>
<dbReference type="PANTHER" id="PTHR43718:SF2">
    <property type="entry name" value="LON PROTEASE HOMOLOG, MITOCHONDRIAL"/>
    <property type="match status" value="1"/>
</dbReference>
<dbReference type="NCBIfam" id="TIGR00763">
    <property type="entry name" value="lon"/>
    <property type="match status" value="1"/>
</dbReference>
<protein>
    <recommendedName>
        <fullName evidence="9 10">Lon protease</fullName>
        <ecNumber evidence="9 10">3.4.21.53</ecNumber>
    </recommendedName>
    <alternativeName>
        <fullName evidence="9">ATP-dependent protease La</fullName>
    </alternativeName>
</protein>
<evidence type="ECO:0000313" key="17">
    <source>
        <dbReference type="Proteomes" id="UP000805841"/>
    </source>
</evidence>
<sequence length="807" mass="89852">MSDQQKPSAHLDGQDNEQEHIEHSPTSSMELALPGQSLPDKVYVIPIHNRPFFPAQVLPVIVNEEPWAETLDLVAKTPHHSLALFFMETPSEDHRHFDTSRLPLYGTLVKVHHASREDGKLQFVAQGLSRVRIRTWLKHHRPPYLVEVEYPQQPADPTDEVKAYGMALINAIKELLPLNPLYSEELKNYLNRFSPNDPSPLTDFAAALTSATGAELQQVLDCVPMLRRMERVLPMLRKEVEVARLQKEISAEVNRQIGEHQREFFLKEQLKVIQQELGLTKDDRSADVEQFQQRLDNKTLPAQAKKRIAEEMNKLSILETGSPEYAVTRNYLEWATALPWGVFGKDKLDLVHARKVLDQHHAGLDDIKKRIIEFLAVGAYKGEISGSIVLLVGPPGVGKTSVGKSIAESLGRPFYRFSVGGMRDEAEIKGHRRTYIGAQPGKLVQALKDVEVMNPVIMLDEIDKMGQSYQGDPASALLETLDPEQNVEFLDHYLDLRLDLSKVLFVCTANTLDSIPGPLLDRMEVIRLSGYITEEKLIIAKRHLWPKQLEKAGVAKGKLAISDAALRGVIEGYAREAGVRQLEKLLGKLVRKAVVRLLEEPDAIIKIGPKDLEASLGMPVFRSEQVLSGKGVVTGLAWTSMGGATLPIEATLIHSLNRGFKLTGQLGEVMKESAEIAYSYVSSHLKQYGADPKFFDEAFVHLHVPEGATPKDGPSAGVTMASALLSLARNQAPKKNVAMTGELTLTGHVLPIGGVREKVIAARRQKIFELILPEANRGHFEELPDYLKQGLTVHFARQYGDVAKVLF</sequence>
<dbReference type="Proteomes" id="UP000805841">
    <property type="component" value="Unassembled WGS sequence"/>
</dbReference>
<comment type="similarity">
    <text evidence="9 10 11 12">Belongs to the peptidase S16 family.</text>
</comment>
<evidence type="ECO:0000259" key="14">
    <source>
        <dbReference type="PROSITE" id="PS51786"/>
    </source>
</evidence>
<keyword evidence="4 9" id="KW-0547">Nucleotide-binding</keyword>
<proteinExistence type="evidence at transcript level"/>
<keyword evidence="17" id="KW-1185">Reference proteome</keyword>
<comment type="subunit">
    <text evidence="9 10">Homohexamer. Organized in a ring with a central cavity.</text>
</comment>
<dbReference type="SUPFAM" id="SSF52540">
    <property type="entry name" value="P-loop containing nucleoside triphosphate hydrolases"/>
    <property type="match status" value="1"/>
</dbReference>
<dbReference type="SUPFAM" id="SSF54211">
    <property type="entry name" value="Ribosomal protein S5 domain 2-like"/>
    <property type="match status" value="1"/>
</dbReference>
<keyword evidence="8 9" id="KW-0346">Stress response</keyword>
<keyword evidence="2 9" id="KW-0963">Cytoplasm</keyword>
<feature type="domain" description="Lon N-terminal" evidence="15">
    <location>
        <begin position="42"/>
        <end position="240"/>
    </location>
</feature>
<organism evidence="16 17">
    <name type="scientific">Pseudomonas typographi</name>
    <dbReference type="NCBI Taxonomy" id="2715964"/>
    <lineage>
        <taxon>Bacteria</taxon>
        <taxon>Pseudomonadati</taxon>
        <taxon>Pseudomonadota</taxon>
        <taxon>Gammaproteobacteria</taxon>
        <taxon>Pseudomonadales</taxon>
        <taxon>Pseudomonadaceae</taxon>
        <taxon>Pseudomonas</taxon>
    </lineage>
</organism>
<dbReference type="Gene3D" id="1.10.8.60">
    <property type="match status" value="1"/>
</dbReference>
<feature type="active site" evidence="9 11">
    <location>
        <position position="715"/>
    </location>
</feature>
<evidence type="ECO:0000256" key="11">
    <source>
        <dbReference type="PROSITE-ProRule" id="PRU01122"/>
    </source>
</evidence>
<dbReference type="PRINTS" id="PR00830">
    <property type="entry name" value="ENDOLAPTASE"/>
</dbReference>
<evidence type="ECO:0000256" key="2">
    <source>
        <dbReference type="ARBA" id="ARBA00022490"/>
    </source>
</evidence>